<dbReference type="Pfam" id="PF02958">
    <property type="entry name" value="EcKL"/>
    <property type="match status" value="1"/>
</dbReference>
<proteinExistence type="predicted"/>
<dbReference type="Gene3D" id="3.90.1200.10">
    <property type="match status" value="1"/>
</dbReference>
<dbReference type="EnsemblMetazoa" id="SCAU006689-RA">
    <property type="protein sequence ID" value="SCAU006689-PA"/>
    <property type="gene ID" value="SCAU006689"/>
</dbReference>
<dbReference type="Proteomes" id="UP000095300">
    <property type="component" value="Unassembled WGS sequence"/>
</dbReference>
<dbReference type="AlphaFoldDB" id="A0A1I8PC14"/>
<dbReference type="SUPFAM" id="SSF56112">
    <property type="entry name" value="Protein kinase-like (PK-like)"/>
    <property type="match status" value="1"/>
</dbReference>
<keyword evidence="3" id="KW-1185">Reference proteome</keyword>
<dbReference type="OrthoDB" id="191037at2759"/>
<evidence type="ECO:0000259" key="1">
    <source>
        <dbReference type="SMART" id="SM00587"/>
    </source>
</evidence>
<name>A0A1I8PC14_STOCA</name>
<dbReference type="SMART" id="SM00587">
    <property type="entry name" value="CHK"/>
    <property type="match status" value="1"/>
</dbReference>
<dbReference type="PANTHER" id="PTHR11012:SF6">
    <property type="entry name" value="CHK DOMAIN OV1-RELATED"/>
    <property type="match status" value="1"/>
</dbReference>
<dbReference type="VEuPathDB" id="VectorBase:SCAU006689"/>
<dbReference type="STRING" id="35570.A0A1I8PC14"/>
<organism evidence="2 3">
    <name type="scientific">Stomoxys calcitrans</name>
    <name type="common">Stable fly</name>
    <name type="synonym">Conops calcitrans</name>
    <dbReference type="NCBI Taxonomy" id="35570"/>
    <lineage>
        <taxon>Eukaryota</taxon>
        <taxon>Metazoa</taxon>
        <taxon>Ecdysozoa</taxon>
        <taxon>Arthropoda</taxon>
        <taxon>Hexapoda</taxon>
        <taxon>Insecta</taxon>
        <taxon>Pterygota</taxon>
        <taxon>Neoptera</taxon>
        <taxon>Endopterygota</taxon>
        <taxon>Diptera</taxon>
        <taxon>Brachycera</taxon>
        <taxon>Muscomorpha</taxon>
        <taxon>Muscoidea</taxon>
        <taxon>Muscidae</taxon>
        <taxon>Stomoxys</taxon>
    </lineage>
</organism>
<evidence type="ECO:0000313" key="3">
    <source>
        <dbReference type="Proteomes" id="UP000095300"/>
    </source>
</evidence>
<gene>
    <name evidence="2" type="primary">106087273</name>
</gene>
<reference evidence="2" key="1">
    <citation type="submission" date="2020-05" db="UniProtKB">
        <authorList>
            <consortium name="EnsemblMetazoa"/>
        </authorList>
    </citation>
    <scope>IDENTIFICATION</scope>
    <source>
        <strain evidence="2">USDA</strain>
    </source>
</reference>
<dbReference type="PANTHER" id="PTHR11012">
    <property type="entry name" value="PROTEIN KINASE-LIKE DOMAIN-CONTAINING"/>
    <property type="match status" value="1"/>
</dbReference>
<dbReference type="KEGG" id="scac:106087273"/>
<dbReference type="InterPro" id="IPR011009">
    <property type="entry name" value="Kinase-like_dom_sf"/>
</dbReference>
<protein>
    <recommendedName>
        <fullName evidence="1">CHK kinase-like domain-containing protein</fullName>
    </recommendedName>
</protein>
<dbReference type="InterPro" id="IPR015897">
    <property type="entry name" value="CHK_kinase-like"/>
</dbReference>
<feature type="domain" description="CHK kinase-like" evidence="1">
    <location>
        <begin position="137"/>
        <end position="334"/>
    </location>
</feature>
<dbReference type="InterPro" id="IPR004119">
    <property type="entry name" value="EcKL"/>
</dbReference>
<sequence length="421" mass="48988">MSTNNDNQTQLSIVPKWVEAKLFEGTIKEVEPEFKEIKEFKIEPALAPGENYASLMLKVEFVISLNDGSLKPLSFMFKVGHDTDSYREMIKSYNAFDIETGMYRDLVPELEQILMEAGVHVRFGAKSYTLPTTEPYILMENLKYKGFRNANRLEGLDMRHAESVLKKLAQWHAASAVRVVRNGNYPDKYSKSQYRPECYDMVKGMYSNTTSMLLECVGQFSNSDLYYDKVEKIQPQIFDEIFKLMAKTDDKDDNAFRVLNHGDTWSNNIMFRYDNNSNELLDTYFVDYQVPSYNSPAQDLWYFIMSSCKIDIKLSKFDYMISYYHKHLQYHLKLLKYPKAIPSIRDIHCQLYENGMWAYVTLTNVLCGVLLDPTDTANLENLMGASDDGSAFKRQLYSNTRYRQQMESILPWLLNKGLLEV</sequence>
<evidence type="ECO:0000313" key="2">
    <source>
        <dbReference type="EnsemblMetazoa" id="SCAU006689-PA"/>
    </source>
</evidence>
<accession>A0A1I8PC14</accession>